<evidence type="ECO:0008006" key="3">
    <source>
        <dbReference type="Google" id="ProtNLM"/>
    </source>
</evidence>
<accession>I0K3G5</accession>
<evidence type="ECO:0000313" key="1">
    <source>
        <dbReference type="EMBL" id="CCG98668.1"/>
    </source>
</evidence>
<dbReference type="GO" id="GO:0043448">
    <property type="term" value="P:alkane catabolic process"/>
    <property type="evidence" value="ECO:0007669"/>
    <property type="project" value="TreeGrafter"/>
</dbReference>
<dbReference type="AlphaFoldDB" id="I0K3G5"/>
<reference evidence="1 2" key="1">
    <citation type="journal article" date="2012" name="J. Bacteriol.">
        <title>Genome Sequence of Fibrella aestuarina BUZ 2T, a Filamentous Marine Bacterium.</title>
        <authorList>
            <person name="Filippini M."/>
            <person name="Qi W."/>
            <person name="Blom J."/>
            <person name="Goesmann A."/>
            <person name="Smits T.H."/>
            <person name="Bagheri H.C."/>
        </authorList>
    </citation>
    <scope>NUCLEOTIDE SEQUENCE [LARGE SCALE GENOMIC DNA]</scope>
    <source>
        <strain evidence="2">BUZ 2T</strain>
    </source>
</reference>
<organism evidence="1 2">
    <name type="scientific">Fibrella aestuarina BUZ 2</name>
    <dbReference type="NCBI Taxonomy" id="1166018"/>
    <lineage>
        <taxon>Bacteria</taxon>
        <taxon>Pseudomonadati</taxon>
        <taxon>Bacteroidota</taxon>
        <taxon>Cytophagia</taxon>
        <taxon>Cytophagales</taxon>
        <taxon>Spirosomataceae</taxon>
        <taxon>Fibrella</taxon>
    </lineage>
</organism>
<evidence type="ECO:0000313" key="2">
    <source>
        <dbReference type="Proteomes" id="UP000011058"/>
    </source>
</evidence>
<dbReference type="STRING" id="1166018.FAES_0657"/>
<protein>
    <recommendedName>
        <fullName evidence="3">Lipoprotein</fullName>
    </recommendedName>
</protein>
<dbReference type="KEGG" id="fae:FAES_0657"/>
<dbReference type="PATRIC" id="fig|1166018.3.peg.669"/>
<proteinExistence type="predicted"/>
<dbReference type="Proteomes" id="UP000011058">
    <property type="component" value="Chromosome"/>
</dbReference>
<dbReference type="eggNOG" id="COG4315">
    <property type="taxonomic scope" value="Bacteria"/>
</dbReference>
<name>I0K3G5_9BACT</name>
<keyword evidence="2" id="KW-1185">Reference proteome</keyword>
<gene>
    <name evidence="1" type="ORF">FAES_0657</name>
</gene>
<sequence length="292" mass="31830">MFLSENQLKIMLYKPYFFRSFLVAMLSTASLVAALTACKKDTEATPGPDIQVNPTSLGNVITDQNGRTLYFFAPDVTGKSACSGQCLDTWPIFYKETPTLSTSLAAADFTTITRADGSKQTAFQGWPLYYYKSDTKAGDVLGENVNKVWYVAKPDYTVMIASAQLVGNDGKSYTKDYKEGTGSTLYFTDAGGKTLYAFANDKKGTNNYTKADFSNNATWPIWEGSAIKSIPSILKASDFATTTAAGRTQLTYKGWPLYYFGPDAGQRGVTKGVSVPRPGVWPIVYVDSPDAP</sequence>
<dbReference type="EMBL" id="HE796683">
    <property type="protein sequence ID" value="CCG98668.1"/>
    <property type="molecule type" value="Genomic_DNA"/>
</dbReference>
<dbReference type="PANTHER" id="PTHR39335:SF1">
    <property type="entry name" value="BLL4220 PROTEIN"/>
    <property type="match status" value="1"/>
</dbReference>
<dbReference type="HOGENOM" id="CLU_058029_1_0_10"/>
<dbReference type="Pfam" id="PF03640">
    <property type="entry name" value="Lipoprotein_15"/>
    <property type="match status" value="3"/>
</dbReference>
<dbReference type="PANTHER" id="PTHR39335">
    <property type="entry name" value="BLL4220 PROTEIN"/>
    <property type="match status" value="1"/>
</dbReference>
<dbReference type="InterPro" id="IPR005297">
    <property type="entry name" value="Lipoprotein_repeat"/>
</dbReference>
<dbReference type="RefSeq" id="WP_015329768.1">
    <property type="nucleotide sequence ID" value="NC_020054.1"/>
</dbReference>